<accession>A0A438D4H5</accession>
<dbReference type="EMBL" id="QGNW01001801">
    <property type="protein sequence ID" value="RVW30354.1"/>
    <property type="molecule type" value="Genomic_DNA"/>
</dbReference>
<comment type="caution">
    <text evidence="1">The sequence shown here is derived from an EMBL/GenBank/DDBJ whole genome shotgun (WGS) entry which is preliminary data.</text>
</comment>
<dbReference type="Proteomes" id="UP000288805">
    <property type="component" value="Unassembled WGS sequence"/>
</dbReference>
<evidence type="ECO:0000313" key="2">
    <source>
        <dbReference type="Proteomes" id="UP000288805"/>
    </source>
</evidence>
<gene>
    <name evidence="1" type="ORF">CK203_103737</name>
</gene>
<proteinExistence type="predicted"/>
<organism evidence="1 2">
    <name type="scientific">Vitis vinifera</name>
    <name type="common">Grape</name>
    <dbReference type="NCBI Taxonomy" id="29760"/>
    <lineage>
        <taxon>Eukaryota</taxon>
        <taxon>Viridiplantae</taxon>
        <taxon>Streptophyta</taxon>
        <taxon>Embryophyta</taxon>
        <taxon>Tracheophyta</taxon>
        <taxon>Spermatophyta</taxon>
        <taxon>Magnoliopsida</taxon>
        <taxon>eudicotyledons</taxon>
        <taxon>Gunneridae</taxon>
        <taxon>Pentapetalae</taxon>
        <taxon>rosids</taxon>
        <taxon>Vitales</taxon>
        <taxon>Vitaceae</taxon>
        <taxon>Viteae</taxon>
        <taxon>Vitis</taxon>
    </lineage>
</organism>
<dbReference type="AlphaFoldDB" id="A0A438D4H5"/>
<protein>
    <submittedName>
        <fullName evidence="1">Uncharacterized protein</fullName>
    </submittedName>
</protein>
<evidence type="ECO:0000313" key="1">
    <source>
        <dbReference type="EMBL" id="RVW30354.1"/>
    </source>
</evidence>
<sequence>MMRRKRLNHNILDQRFGLASRAMRTQVMKGRSKKQPEKEKESGVTIVISLIDQGAIGSYMVSTKLETKWTNCCKRFQATVDDHVATNPIVLNHFEGGRFHNAGEHEGGCYTKNQHLFISLNLKPLNVSFLVIHILKRGGDTTSEDCFWELSLLNPTLIPSLSSPCVIANPIMRSNPQSGQHLMSPHRKTLNLKWQTKIFQEEMSAVEKNGTWELMSLPKRKSTMGYNGYSL</sequence>
<reference evidence="1 2" key="1">
    <citation type="journal article" date="2018" name="PLoS Genet.">
        <title>Population sequencing reveals clonal diversity and ancestral inbreeding in the grapevine cultivar Chardonnay.</title>
        <authorList>
            <person name="Roach M.J."/>
            <person name="Johnson D.L."/>
            <person name="Bohlmann J."/>
            <person name="van Vuuren H.J."/>
            <person name="Jones S.J."/>
            <person name="Pretorius I.S."/>
            <person name="Schmidt S.A."/>
            <person name="Borneman A.R."/>
        </authorList>
    </citation>
    <scope>NUCLEOTIDE SEQUENCE [LARGE SCALE GENOMIC DNA]</scope>
    <source>
        <strain evidence="2">cv. Chardonnay</strain>
        <tissue evidence="1">Leaf</tissue>
    </source>
</reference>
<name>A0A438D4H5_VITVI</name>